<evidence type="ECO:0000313" key="1">
    <source>
        <dbReference type="EMBL" id="WHY83928.1"/>
    </source>
</evidence>
<dbReference type="Proteomes" id="UP001178288">
    <property type="component" value="Chromosome"/>
</dbReference>
<protein>
    <submittedName>
        <fullName evidence="1">Uncharacterized protein</fullName>
    </submittedName>
</protein>
<proteinExistence type="predicted"/>
<organism evidence="1 2">
    <name type="scientific">Neobacillus novalis</name>
    <dbReference type="NCBI Taxonomy" id="220687"/>
    <lineage>
        <taxon>Bacteria</taxon>
        <taxon>Bacillati</taxon>
        <taxon>Bacillota</taxon>
        <taxon>Bacilli</taxon>
        <taxon>Bacillales</taxon>
        <taxon>Bacillaceae</taxon>
        <taxon>Neobacillus</taxon>
    </lineage>
</organism>
<keyword evidence="2" id="KW-1185">Reference proteome</keyword>
<accession>A0AA95MNF7</accession>
<name>A0AA95MNF7_9BACI</name>
<sequence>MNFEMQKANMLAEYINDFIQYVQRGYQTENRLYTNKDKIYQLKLWMEEFKFQIIADELLRINQFSWDEKYTYYLVDQFRQGITIIDEYVTNNYNELFLFTARLYTLKNISQLLQR</sequence>
<dbReference type="EMBL" id="CP126114">
    <property type="protein sequence ID" value="WHY83928.1"/>
    <property type="molecule type" value="Genomic_DNA"/>
</dbReference>
<dbReference type="RefSeq" id="WP_066087848.1">
    <property type="nucleotide sequence ID" value="NZ_CP126114.1"/>
</dbReference>
<gene>
    <name evidence="1" type="ORF">QNH39_14660</name>
</gene>
<dbReference type="AlphaFoldDB" id="A0AA95MNF7"/>
<evidence type="ECO:0000313" key="2">
    <source>
        <dbReference type="Proteomes" id="UP001178288"/>
    </source>
</evidence>
<reference evidence="1" key="1">
    <citation type="submission" date="2023-05" db="EMBL/GenBank/DDBJ databases">
        <title>Comparative genomics of Bacillaceae isolates and their secondary metabolite potential.</title>
        <authorList>
            <person name="Song L."/>
            <person name="Nielsen L.J."/>
            <person name="Mohite O."/>
            <person name="Xu X."/>
            <person name="Weber T."/>
            <person name="Kovacs A.T."/>
        </authorList>
    </citation>
    <scope>NUCLEOTIDE SEQUENCE</scope>
    <source>
        <strain evidence="1">XLM17</strain>
    </source>
</reference>
<dbReference type="KEGG" id="nnv:QNH39_14660"/>